<comment type="caution">
    <text evidence="2">The sequence shown here is derived from an EMBL/GenBank/DDBJ whole genome shotgun (WGS) entry which is preliminary data.</text>
</comment>
<gene>
    <name evidence="2" type="ORF">GF068_02115</name>
</gene>
<proteinExistence type="predicted"/>
<keyword evidence="2" id="KW-0436">Ligase</keyword>
<reference evidence="2 3" key="1">
    <citation type="submission" date="2019-10" db="EMBL/GenBank/DDBJ databases">
        <title>A soil myxobacterium in the family Polyangiaceae.</title>
        <authorList>
            <person name="Li Y."/>
            <person name="Wang J."/>
        </authorList>
    </citation>
    <scope>NUCLEOTIDE SEQUENCE [LARGE SCALE GENOMIC DNA]</scope>
    <source>
        <strain evidence="2 3">DSM 14734</strain>
    </source>
</reference>
<feature type="domain" description="RNA ligase" evidence="1">
    <location>
        <begin position="45"/>
        <end position="246"/>
    </location>
</feature>
<dbReference type="Gene3D" id="3.30.1490.70">
    <property type="match status" value="1"/>
</dbReference>
<dbReference type="EMBL" id="WJIE01000001">
    <property type="protein sequence ID" value="MRG90724.1"/>
    <property type="molecule type" value="Genomic_DNA"/>
</dbReference>
<evidence type="ECO:0000313" key="3">
    <source>
        <dbReference type="Proteomes" id="UP000440224"/>
    </source>
</evidence>
<organism evidence="2 3">
    <name type="scientific">Polyangium spumosum</name>
    <dbReference type="NCBI Taxonomy" id="889282"/>
    <lineage>
        <taxon>Bacteria</taxon>
        <taxon>Pseudomonadati</taxon>
        <taxon>Myxococcota</taxon>
        <taxon>Polyangia</taxon>
        <taxon>Polyangiales</taxon>
        <taxon>Polyangiaceae</taxon>
        <taxon>Polyangium</taxon>
    </lineage>
</organism>
<evidence type="ECO:0000313" key="2">
    <source>
        <dbReference type="EMBL" id="MRG90724.1"/>
    </source>
</evidence>
<evidence type="ECO:0000259" key="1">
    <source>
        <dbReference type="Pfam" id="PF09414"/>
    </source>
</evidence>
<dbReference type="AlphaFoldDB" id="A0A6N7PKS0"/>
<dbReference type="Gene3D" id="3.30.470.30">
    <property type="entry name" value="DNA ligase/mRNA capping enzyme"/>
    <property type="match status" value="1"/>
</dbReference>
<sequence>MALLGRPRPMNPPILSFSPYEKIAESLAAALGDDEAAHRAASRVEWIVTEKIHGANFCLVTDGADVRCAKRKGLLDEDEDFFGHRGIQTRFAPGVRDLFARVNAREPKATLVFVYGELFGGGYPHPDVPPVPGVSPVQTGCWYAPGIEFCAFDVGLVLAGASERAYLDQDDARMDCEGAGIPFAKPLFRGRYEDALAFPIGFETTIPARLGLPSLGPSNKAEGVVLKPARALVIPRRSGAVRPVVKRKIPEFAEDERFHEAEKWSSAARAPSASALDWLLHEASSLVNENRLNAAVSKVGRARPGDTARLREVLTLVREDLEFELRARHGEALRALSPAESRALAAHLDGEARALVELYLG</sequence>
<keyword evidence="3" id="KW-1185">Reference proteome</keyword>
<accession>A0A6N7PKS0</accession>
<dbReference type="Pfam" id="PF09414">
    <property type="entry name" value="RNA_ligase"/>
    <property type="match status" value="1"/>
</dbReference>
<dbReference type="InterPro" id="IPR021122">
    <property type="entry name" value="RNA_ligase_dom_REL/Rnl2"/>
</dbReference>
<dbReference type="GO" id="GO:0016874">
    <property type="term" value="F:ligase activity"/>
    <property type="evidence" value="ECO:0007669"/>
    <property type="project" value="UniProtKB-KW"/>
</dbReference>
<dbReference type="Proteomes" id="UP000440224">
    <property type="component" value="Unassembled WGS sequence"/>
</dbReference>
<name>A0A6N7PKS0_9BACT</name>
<dbReference type="SUPFAM" id="SSF56091">
    <property type="entry name" value="DNA ligase/mRNA capping enzyme, catalytic domain"/>
    <property type="match status" value="1"/>
</dbReference>
<dbReference type="OrthoDB" id="1060685at2"/>
<protein>
    <submittedName>
        <fullName evidence="2">RNA ligase</fullName>
    </submittedName>
</protein>